<dbReference type="EnsemblPlants" id="Pp3c3_16371V3.1">
    <property type="protein sequence ID" value="PAC:32940183.CDS.1"/>
    <property type="gene ID" value="Pp3c3_16371"/>
</dbReference>
<reference evidence="3" key="3">
    <citation type="submission" date="2020-12" db="UniProtKB">
        <authorList>
            <consortium name="EnsemblPlants"/>
        </authorList>
    </citation>
    <scope>IDENTIFICATION</scope>
</reference>
<organism evidence="2">
    <name type="scientific">Physcomitrium patens</name>
    <name type="common">Spreading-leaved earth moss</name>
    <name type="synonym">Physcomitrella patens</name>
    <dbReference type="NCBI Taxonomy" id="3218"/>
    <lineage>
        <taxon>Eukaryota</taxon>
        <taxon>Viridiplantae</taxon>
        <taxon>Streptophyta</taxon>
        <taxon>Embryophyta</taxon>
        <taxon>Bryophyta</taxon>
        <taxon>Bryophytina</taxon>
        <taxon>Bryopsida</taxon>
        <taxon>Funariidae</taxon>
        <taxon>Funariales</taxon>
        <taxon>Funariaceae</taxon>
        <taxon>Physcomitrium</taxon>
    </lineage>
</organism>
<dbReference type="EMBL" id="ABEU02000003">
    <property type="protein sequence ID" value="PNR57516.1"/>
    <property type="molecule type" value="Genomic_DNA"/>
</dbReference>
<dbReference type="InParanoid" id="A0A2K1KUU9"/>
<feature type="compositionally biased region" description="Polar residues" evidence="1">
    <location>
        <begin position="76"/>
        <end position="85"/>
    </location>
</feature>
<sequence>MLLLHPVALTGSYFNRSHHATPHSHFREKKIENQQWQPQVPNTAAVQQSANNTVDAPQQRGKLPHRSDPALRKSSTKPTEYTSVNVGVPTRPQETEKIKNKEE</sequence>
<reference evidence="2 4" key="1">
    <citation type="journal article" date="2008" name="Science">
        <title>The Physcomitrella genome reveals evolutionary insights into the conquest of land by plants.</title>
        <authorList>
            <person name="Rensing S."/>
            <person name="Lang D."/>
            <person name="Zimmer A."/>
            <person name="Terry A."/>
            <person name="Salamov A."/>
            <person name="Shapiro H."/>
            <person name="Nishiyama T."/>
            <person name="Perroud P.-F."/>
            <person name="Lindquist E."/>
            <person name="Kamisugi Y."/>
            <person name="Tanahashi T."/>
            <person name="Sakakibara K."/>
            <person name="Fujita T."/>
            <person name="Oishi K."/>
            <person name="Shin-I T."/>
            <person name="Kuroki Y."/>
            <person name="Toyoda A."/>
            <person name="Suzuki Y."/>
            <person name="Hashimoto A."/>
            <person name="Yamaguchi K."/>
            <person name="Sugano A."/>
            <person name="Kohara Y."/>
            <person name="Fujiyama A."/>
            <person name="Anterola A."/>
            <person name="Aoki S."/>
            <person name="Ashton N."/>
            <person name="Barbazuk W.B."/>
            <person name="Barker E."/>
            <person name="Bennetzen J."/>
            <person name="Bezanilla M."/>
            <person name="Blankenship R."/>
            <person name="Cho S.H."/>
            <person name="Dutcher S."/>
            <person name="Estelle M."/>
            <person name="Fawcett J.A."/>
            <person name="Gundlach H."/>
            <person name="Hanada K."/>
            <person name="Heyl A."/>
            <person name="Hicks K.A."/>
            <person name="Hugh J."/>
            <person name="Lohr M."/>
            <person name="Mayer K."/>
            <person name="Melkozernov A."/>
            <person name="Murata T."/>
            <person name="Nelson D."/>
            <person name="Pils B."/>
            <person name="Prigge M."/>
            <person name="Reiss B."/>
            <person name="Renner T."/>
            <person name="Rombauts S."/>
            <person name="Rushton P."/>
            <person name="Sanderfoot A."/>
            <person name="Schween G."/>
            <person name="Shiu S.-H."/>
            <person name="Stueber K."/>
            <person name="Theodoulou F.L."/>
            <person name="Tu H."/>
            <person name="Van de Peer Y."/>
            <person name="Verrier P.J."/>
            <person name="Waters E."/>
            <person name="Wood A."/>
            <person name="Yang L."/>
            <person name="Cove D."/>
            <person name="Cuming A."/>
            <person name="Hasebe M."/>
            <person name="Lucas S."/>
            <person name="Mishler D.B."/>
            <person name="Reski R."/>
            <person name="Grigoriev I."/>
            <person name="Quatrano R.S."/>
            <person name="Boore J.L."/>
        </authorList>
    </citation>
    <scope>NUCLEOTIDE SEQUENCE [LARGE SCALE GENOMIC DNA]</scope>
    <source>
        <strain evidence="3 4">cv. Gransden 2004</strain>
    </source>
</reference>
<evidence type="ECO:0000313" key="3">
    <source>
        <dbReference type="EnsemblPlants" id="PAC:32940183.CDS.1"/>
    </source>
</evidence>
<dbReference type="Proteomes" id="UP000006727">
    <property type="component" value="Chromosome 3"/>
</dbReference>
<feature type="compositionally biased region" description="Polar residues" evidence="1">
    <location>
        <begin position="33"/>
        <end position="56"/>
    </location>
</feature>
<feature type="compositionally biased region" description="Basic and acidic residues" evidence="1">
    <location>
        <begin position="93"/>
        <end position="103"/>
    </location>
</feature>
<gene>
    <name evidence="2" type="ORF">PHYPA_004510</name>
</gene>
<dbReference type="Gramene" id="Pp3c3_16371V3.1">
    <property type="protein sequence ID" value="PAC:32940183.CDS.1"/>
    <property type="gene ID" value="Pp3c3_16371"/>
</dbReference>
<evidence type="ECO:0000256" key="1">
    <source>
        <dbReference type="SAM" id="MobiDB-lite"/>
    </source>
</evidence>
<protein>
    <submittedName>
        <fullName evidence="2 3">Uncharacterized protein</fullName>
    </submittedName>
</protein>
<accession>A0A2K1KUU9</accession>
<dbReference type="AlphaFoldDB" id="A0A2K1KUU9"/>
<proteinExistence type="predicted"/>
<evidence type="ECO:0000313" key="4">
    <source>
        <dbReference type="Proteomes" id="UP000006727"/>
    </source>
</evidence>
<feature type="compositionally biased region" description="Basic residues" evidence="1">
    <location>
        <begin position="16"/>
        <end position="28"/>
    </location>
</feature>
<evidence type="ECO:0000313" key="2">
    <source>
        <dbReference type="EMBL" id="PNR57516.1"/>
    </source>
</evidence>
<keyword evidence="4" id="KW-1185">Reference proteome</keyword>
<name>A0A2K1KUU9_PHYPA</name>
<feature type="region of interest" description="Disordered" evidence="1">
    <location>
        <begin position="14"/>
        <end position="103"/>
    </location>
</feature>
<reference evidence="2 4" key="2">
    <citation type="journal article" date="2018" name="Plant J.">
        <title>The Physcomitrella patens chromosome-scale assembly reveals moss genome structure and evolution.</title>
        <authorList>
            <person name="Lang D."/>
            <person name="Ullrich K.K."/>
            <person name="Murat F."/>
            <person name="Fuchs J."/>
            <person name="Jenkins J."/>
            <person name="Haas F.B."/>
            <person name="Piednoel M."/>
            <person name="Gundlach H."/>
            <person name="Van Bel M."/>
            <person name="Meyberg R."/>
            <person name="Vives C."/>
            <person name="Morata J."/>
            <person name="Symeonidi A."/>
            <person name="Hiss M."/>
            <person name="Muchero W."/>
            <person name="Kamisugi Y."/>
            <person name="Saleh O."/>
            <person name="Blanc G."/>
            <person name="Decker E.L."/>
            <person name="van Gessel N."/>
            <person name="Grimwood J."/>
            <person name="Hayes R.D."/>
            <person name="Graham S.W."/>
            <person name="Gunter L.E."/>
            <person name="McDaniel S.F."/>
            <person name="Hoernstein S.N.W."/>
            <person name="Larsson A."/>
            <person name="Li F.W."/>
            <person name="Perroud P.F."/>
            <person name="Phillips J."/>
            <person name="Ranjan P."/>
            <person name="Rokshar D.S."/>
            <person name="Rothfels C.J."/>
            <person name="Schneider L."/>
            <person name="Shu S."/>
            <person name="Stevenson D.W."/>
            <person name="Thummler F."/>
            <person name="Tillich M."/>
            <person name="Villarreal Aguilar J.C."/>
            <person name="Widiez T."/>
            <person name="Wong G.K."/>
            <person name="Wymore A."/>
            <person name="Zhang Y."/>
            <person name="Zimmer A.D."/>
            <person name="Quatrano R.S."/>
            <person name="Mayer K.F.X."/>
            <person name="Goodstein D."/>
            <person name="Casacuberta J.M."/>
            <person name="Vandepoele K."/>
            <person name="Reski R."/>
            <person name="Cuming A.C."/>
            <person name="Tuskan G.A."/>
            <person name="Maumus F."/>
            <person name="Salse J."/>
            <person name="Schmutz J."/>
            <person name="Rensing S.A."/>
        </authorList>
    </citation>
    <scope>NUCLEOTIDE SEQUENCE [LARGE SCALE GENOMIC DNA]</scope>
    <source>
        <strain evidence="3 4">cv. Gransden 2004</strain>
    </source>
</reference>